<dbReference type="Proteomes" id="UP001056535">
    <property type="component" value="Chromosome"/>
</dbReference>
<feature type="transmembrane region" description="Helical" evidence="1">
    <location>
        <begin position="6"/>
        <end position="24"/>
    </location>
</feature>
<reference evidence="2" key="1">
    <citation type="submission" date="2022-06" db="EMBL/GenBank/DDBJ databases">
        <title>Ornithinimicrobium JY.X270.</title>
        <authorList>
            <person name="Huang Y."/>
        </authorList>
    </citation>
    <scope>NUCLEOTIDE SEQUENCE</scope>
    <source>
        <strain evidence="2">JY.X270</strain>
    </source>
</reference>
<keyword evidence="1" id="KW-0472">Membrane</keyword>
<keyword evidence="3" id="KW-1185">Reference proteome</keyword>
<protein>
    <recommendedName>
        <fullName evidence="4">Inner membrane protein</fullName>
    </recommendedName>
</protein>
<keyword evidence="1" id="KW-1133">Transmembrane helix</keyword>
<evidence type="ECO:0000313" key="2">
    <source>
        <dbReference type="EMBL" id="USQ75310.1"/>
    </source>
</evidence>
<keyword evidence="1" id="KW-0812">Transmembrane</keyword>
<accession>A0ABY4YEV6</accession>
<gene>
    <name evidence="2" type="ORF">NF557_11840</name>
</gene>
<proteinExistence type="predicted"/>
<evidence type="ECO:0000256" key="1">
    <source>
        <dbReference type="SAM" id="Phobius"/>
    </source>
</evidence>
<organism evidence="2 3">
    <name type="scientific">Ornithinimicrobium cryptoxanthini</name>
    <dbReference type="NCBI Taxonomy" id="2934161"/>
    <lineage>
        <taxon>Bacteria</taxon>
        <taxon>Bacillati</taxon>
        <taxon>Actinomycetota</taxon>
        <taxon>Actinomycetes</taxon>
        <taxon>Micrococcales</taxon>
        <taxon>Ornithinimicrobiaceae</taxon>
        <taxon>Ornithinimicrobium</taxon>
    </lineage>
</organism>
<dbReference type="EMBL" id="CP099490">
    <property type="protein sequence ID" value="USQ75310.1"/>
    <property type="molecule type" value="Genomic_DNA"/>
</dbReference>
<evidence type="ECO:0008006" key="4">
    <source>
        <dbReference type="Google" id="ProtNLM"/>
    </source>
</evidence>
<dbReference type="RefSeq" id="WP_252619594.1">
    <property type="nucleotide sequence ID" value="NZ_CP099490.1"/>
</dbReference>
<sequence>MTWFEAFGWLGSILVVVSLTLSNLRRFRTLNLTGSVIATIYNTAIEIWPFAAMNAAIALINIYWLIRLHRERFVSRTYAALWADVSDDTVQHTLREHAAEIATFYPQFDGSAGDEGRHAFLIATGDVTAGLIVLRRTGPDSAEVELDFVTRAYRDYSPGEFVYRDSHLMSDLGLVRLVVPRGTSGDDKHFRRAGFVPGENGLVLEAPTG</sequence>
<name>A0ABY4YEV6_9MICO</name>
<evidence type="ECO:0000313" key="3">
    <source>
        <dbReference type="Proteomes" id="UP001056535"/>
    </source>
</evidence>
<feature type="transmembrane region" description="Helical" evidence="1">
    <location>
        <begin position="45"/>
        <end position="66"/>
    </location>
</feature>